<dbReference type="InterPro" id="IPR003399">
    <property type="entry name" value="Mce/MlaD"/>
</dbReference>
<name>A0A936ZTV9_9BURK</name>
<keyword evidence="2" id="KW-0472">Membrane</keyword>
<dbReference type="EMBL" id="JAEQNA010000004">
    <property type="protein sequence ID" value="MBL0421065.1"/>
    <property type="molecule type" value="Genomic_DNA"/>
</dbReference>
<evidence type="ECO:0000256" key="2">
    <source>
        <dbReference type="SAM" id="Phobius"/>
    </source>
</evidence>
<dbReference type="AlphaFoldDB" id="A0A936ZTV9"/>
<comment type="caution">
    <text evidence="4">The sequence shown here is derived from an EMBL/GenBank/DDBJ whole genome shotgun (WGS) entry which is preliminary data.</text>
</comment>
<gene>
    <name evidence="4" type="ORF">JI739_11965</name>
</gene>
<feature type="region of interest" description="Disordered" evidence="1">
    <location>
        <begin position="288"/>
        <end position="324"/>
    </location>
</feature>
<keyword evidence="2" id="KW-0812">Transmembrane</keyword>
<keyword evidence="2" id="KW-1133">Transmembrane helix</keyword>
<feature type="compositionally biased region" description="Polar residues" evidence="1">
    <location>
        <begin position="290"/>
        <end position="300"/>
    </location>
</feature>
<accession>A0A936ZTV9</accession>
<evidence type="ECO:0000313" key="4">
    <source>
        <dbReference type="EMBL" id="MBL0421065.1"/>
    </source>
</evidence>
<dbReference type="Pfam" id="PF02470">
    <property type="entry name" value="MlaD"/>
    <property type="match status" value="1"/>
</dbReference>
<dbReference type="PANTHER" id="PTHR36698:SF3">
    <property type="entry name" value="ABC-TYPE TRANSPORT AUXILIARY LIPOPROTEIN COMPONENT DOMAIN-CONTAINING PROTEIN"/>
    <property type="match status" value="1"/>
</dbReference>
<evidence type="ECO:0000313" key="5">
    <source>
        <dbReference type="Proteomes" id="UP000613011"/>
    </source>
</evidence>
<dbReference type="RefSeq" id="WP_201684149.1">
    <property type="nucleotide sequence ID" value="NZ_JAEQNA010000004.1"/>
</dbReference>
<keyword evidence="5" id="KW-1185">Reference proteome</keyword>
<protein>
    <submittedName>
        <fullName evidence="4">MCE family protein</fullName>
    </submittedName>
</protein>
<sequence length="324" mass="34318">MENKAHALAAGIFVVVAAALLLLLAAWLTRDTAQYRTYEISTRESVTGLQEQAPVRLRGVEVGKVEHIGFDPRQPGHVLVRLAVDPRAPVSRETFATLGFQGVTGLAYVQLDDSGQPAPPLAAEDGVPRIPLRPGLVSRLQDRGEEIMAQFEQLTGRLNQLLSQPNQDRVAAALEGIEQAANSVTRFSQQTSRILDAQLGPERVSIPEAVRNISGAADSLRQTAVEARNALQPLGDITRQLGAPGGPVDRLGEGASALAGAAETFGSTTLPRINRMADEATRAARELQGVASSLQENPQSLLFGPGRVPAGPGESGFVPPGSER</sequence>
<feature type="domain" description="Mce/MlaD" evidence="3">
    <location>
        <begin position="37"/>
        <end position="112"/>
    </location>
</feature>
<evidence type="ECO:0000256" key="1">
    <source>
        <dbReference type="SAM" id="MobiDB-lite"/>
    </source>
</evidence>
<evidence type="ECO:0000259" key="3">
    <source>
        <dbReference type="Pfam" id="PF02470"/>
    </source>
</evidence>
<dbReference type="PANTHER" id="PTHR36698">
    <property type="entry name" value="BLL5892 PROTEIN"/>
    <property type="match status" value="1"/>
</dbReference>
<proteinExistence type="predicted"/>
<reference evidence="4" key="1">
    <citation type="submission" date="2021-01" db="EMBL/GenBank/DDBJ databases">
        <title>Ramlibacter sp. strain AW1 16S ribosomal RNA gene Genome sequencing and assembly.</title>
        <authorList>
            <person name="Kang M."/>
        </authorList>
    </citation>
    <scope>NUCLEOTIDE SEQUENCE</scope>
    <source>
        <strain evidence="4">AW1</strain>
    </source>
</reference>
<feature type="transmembrane region" description="Helical" evidence="2">
    <location>
        <begin position="7"/>
        <end position="28"/>
    </location>
</feature>
<organism evidence="4 5">
    <name type="scientific">Ramlibacter aurantiacus</name>
    <dbReference type="NCBI Taxonomy" id="2801330"/>
    <lineage>
        <taxon>Bacteria</taxon>
        <taxon>Pseudomonadati</taxon>
        <taxon>Pseudomonadota</taxon>
        <taxon>Betaproteobacteria</taxon>
        <taxon>Burkholderiales</taxon>
        <taxon>Comamonadaceae</taxon>
        <taxon>Ramlibacter</taxon>
    </lineage>
</organism>
<dbReference type="Proteomes" id="UP000613011">
    <property type="component" value="Unassembled WGS sequence"/>
</dbReference>